<protein>
    <submittedName>
        <fullName evidence="7">Sulfatase</fullName>
    </submittedName>
</protein>
<name>A0ABN3VHI4_9PSEU</name>
<evidence type="ECO:0000256" key="5">
    <source>
        <dbReference type="SAM" id="MobiDB-lite"/>
    </source>
</evidence>
<dbReference type="CDD" id="cd16147">
    <property type="entry name" value="G6S"/>
    <property type="match status" value="1"/>
</dbReference>
<evidence type="ECO:0000256" key="3">
    <source>
        <dbReference type="ARBA" id="ARBA00022801"/>
    </source>
</evidence>
<keyword evidence="2" id="KW-0732">Signal</keyword>
<dbReference type="InterPro" id="IPR000917">
    <property type="entry name" value="Sulfatase_N"/>
</dbReference>
<dbReference type="SUPFAM" id="SSF53649">
    <property type="entry name" value="Alkaline phosphatase-like"/>
    <property type="match status" value="1"/>
</dbReference>
<feature type="domain" description="Sulfatase N-terminal" evidence="6">
    <location>
        <begin position="26"/>
        <end position="364"/>
    </location>
</feature>
<organism evidence="7 8">
    <name type="scientific">Saccharopolyspora taberi</name>
    <dbReference type="NCBI Taxonomy" id="60895"/>
    <lineage>
        <taxon>Bacteria</taxon>
        <taxon>Bacillati</taxon>
        <taxon>Actinomycetota</taxon>
        <taxon>Actinomycetes</taxon>
        <taxon>Pseudonocardiales</taxon>
        <taxon>Pseudonocardiaceae</taxon>
        <taxon>Saccharopolyspora</taxon>
    </lineage>
</organism>
<evidence type="ECO:0000313" key="7">
    <source>
        <dbReference type="EMBL" id="GAA2802866.1"/>
    </source>
</evidence>
<reference evidence="7 8" key="1">
    <citation type="journal article" date="2019" name="Int. J. Syst. Evol. Microbiol.">
        <title>The Global Catalogue of Microorganisms (GCM) 10K type strain sequencing project: providing services to taxonomists for standard genome sequencing and annotation.</title>
        <authorList>
            <consortium name="The Broad Institute Genomics Platform"/>
            <consortium name="The Broad Institute Genome Sequencing Center for Infectious Disease"/>
            <person name="Wu L."/>
            <person name="Ma J."/>
        </authorList>
    </citation>
    <scope>NUCLEOTIDE SEQUENCE [LARGE SCALE GENOMIC DNA]</scope>
    <source>
        <strain evidence="7 8">JCM 9383</strain>
    </source>
</reference>
<evidence type="ECO:0000256" key="2">
    <source>
        <dbReference type="ARBA" id="ARBA00022729"/>
    </source>
</evidence>
<dbReference type="EMBL" id="BAAAUX010000016">
    <property type="protein sequence ID" value="GAA2802866.1"/>
    <property type="molecule type" value="Genomic_DNA"/>
</dbReference>
<dbReference type="PANTHER" id="PTHR43108:SF8">
    <property type="entry name" value="SD21168P"/>
    <property type="match status" value="1"/>
</dbReference>
<feature type="region of interest" description="Disordered" evidence="5">
    <location>
        <begin position="234"/>
        <end position="254"/>
    </location>
</feature>
<comment type="similarity">
    <text evidence="1">Belongs to the sulfatase family.</text>
</comment>
<evidence type="ECO:0000256" key="4">
    <source>
        <dbReference type="ARBA" id="ARBA00023180"/>
    </source>
</evidence>
<dbReference type="InterPro" id="IPR012251">
    <property type="entry name" value="GlcNAc_6-SO4ase"/>
</dbReference>
<proteinExistence type="inferred from homology"/>
<keyword evidence="4" id="KW-0325">Glycoprotein</keyword>
<sequence length="473" mass="52108">MSIAAVVLLGISVLVAVNRPRPQERPNIVVVMTDDQTVEQMQALPAVADLAREGAVSGTNLAAYPLCCPSRATYLTGQYPHNHGVQGNHEPVGGYYRLDGSRTLPVWLRDAGYHTAHIGKYLNEYGTRQPTEVPPGWTEWYGAVDPSTYRYFDYRLNENGRTVHYGNRPEEYQSDVYTRKAVDFVHRRGTSEQPFFLSLAYLAPHSGFPSRGRCADSAHPAPRHAGDFRDAVLPRPPSFDEPDVSDKPQSVAGLPRLGPEAVERITRDYQCRRESLLAVDEGVRELVGALRETGELDRTLIVFTSDNGFFQGEHRVPKSKFKPYESSVRVPLVLRGPGVPPGTRIEGLTANVDLAPTLLDAAGAEPGHVVDGRSLLPVLAGRERLDHRAVLLENGPDDGRRNPQYDAVRTDRYVYVEYATGERELYDLRLDPHQLRSAHADPAHAPVRDALAGALAALRDCSGASCRVDAAVP</sequence>
<gene>
    <name evidence="7" type="ORF">GCM10010470_42480</name>
</gene>
<evidence type="ECO:0000256" key="1">
    <source>
        <dbReference type="ARBA" id="ARBA00008779"/>
    </source>
</evidence>
<dbReference type="Gene3D" id="3.40.720.10">
    <property type="entry name" value="Alkaline Phosphatase, subunit A"/>
    <property type="match status" value="1"/>
</dbReference>
<dbReference type="PANTHER" id="PTHR43108">
    <property type="entry name" value="N-ACETYLGLUCOSAMINE-6-SULFATASE FAMILY MEMBER"/>
    <property type="match status" value="1"/>
</dbReference>
<dbReference type="InterPro" id="IPR024607">
    <property type="entry name" value="Sulfatase_CS"/>
</dbReference>
<dbReference type="Proteomes" id="UP001500979">
    <property type="component" value="Unassembled WGS sequence"/>
</dbReference>
<dbReference type="Pfam" id="PF00884">
    <property type="entry name" value="Sulfatase"/>
    <property type="match status" value="1"/>
</dbReference>
<dbReference type="PROSITE" id="PS00149">
    <property type="entry name" value="SULFATASE_2"/>
    <property type="match status" value="1"/>
</dbReference>
<comment type="caution">
    <text evidence="7">The sequence shown here is derived from an EMBL/GenBank/DDBJ whole genome shotgun (WGS) entry which is preliminary data.</text>
</comment>
<accession>A0ABN3VHI4</accession>
<evidence type="ECO:0000259" key="6">
    <source>
        <dbReference type="Pfam" id="PF00884"/>
    </source>
</evidence>
<dbReference type="InterPro" id="IPR017850">
    <property type="entry name" value="Alkaline_phosphatase_core_sf"/>
</dbReference>
<dbReference type="PIRSF" id="PIRSF036666">
    <property type="entry name" value="G6S"/>
    <property type="match status" value="1"/>
</dbReference>
<keyword evidence="3" id="KW-0378">Hydrolase</keyword>
<keyword evidence="8" id="KW-1185">Reference proteome</keyword>
<evidence type="ECO:0000313" key="8">
    <source>
        <dbReference type="Proteomes" id="UP001500979"/>
    </source>
</evidence>